<evidence type="ECO:0000256" key="15">
    <source>
        <dbReference type="ARBA" id="ARBA00069727"/>
    </source>
</evidence>
<comment type="subcellular location">
    <subcellularLocation>
        <location evidence="2">Nucleus</location>
        <location evidence="2">Nucleolus</location>
    </subcellularLocation>
</comment>
<dbReference type="SUPFAM" id="SSF55174">
    <property type="entry name" value="Alpha-L RNA-binding motif"/>
    <property type="match status" value="1"/>
</dbReference>
<dbReference type="Gene3D" id="3.40.50.720">
    <property type="entry name" value="NAD(P)-binding Rossmann-like Domain"/>
    <property type="match status" value="1"/>
</dbReference>
<keyword evidence="6" id="KW-0285">Flavoprotein</keyword>
<evidence type="ECO:0000256" key="9">
    <source>
        <dbReference type="ARBA" id="ARBA00022884"/>
    </source>
</evidence>
<evidence type="ECO:0000256" key="1">
    <source>
        <dbReference type="ARBA" id="ARBA00001974"/>
    </source>
</evidence>
<evidence type="ECO:0000256" key="10">
    <source>
        <dbReference type="ARBA" id="ARBA00022982"/>
    </source>
</evidence>
<protein>
    <recommendedName>
        <fullName evidence="15">U3 small nucleolar ribonucleoprotein protein IMP3</fullName>
    </recommendedName>
    <alternativeName>
        <fullName evidence="14">Ferredoxin--NADP(+) reductase</fullName>
    </alternativeName>
    <alternativeName>
        <fullName evidence="16">U3 small nucleolar ribonucleoprotein protein imp3</fullName>
    </alternativeName>
</protein>
<dbReference type="FunFam" id="3.10.290.10:FF:000006">
    <property type="entry name" value="U3 small nucleolar ribonucleoprotein IMP3"/>
    <property type="match status" value="1"/>
</dbReference>
<dbReference type="GO" id="GO:1990904">
    <property type="term" value="C:ribonucleoprotein complex"/>
    <property type="evidence" value="ECO:0007669"/>
    <property type="project" value="UniProtKB-KW"/>
</dbReference>
<keyword evidence="10" id="KW-0249">Electron transport</keyword>
<dbReference type="GO" id="GO:0005730">
    <property type="term" value="C:nucleolus"/>
    <property type="evidence" value="ECO:0007669"/>
    <property type="project" value="UniProtKB-SubCell"/>
</dbReference>
<keyword evidence="12" id="KW-0539">Nucleus</keyword>
<dbReference type="AlphaFoldDB" id="A0A8K0GIJ8"/>
<evidence type="ECO:0000313" key="20">
    <source>
        <dbReference type="EMBL" id="KAF2902982.1"/>
    </source>
</evidence>
<dbReference type="Pfam" id="PF01479">
    <property type="entry name" value="S4"/>
    <property type="match status" value="1"/>
</dbReference>
<evidence type="ECO:0000256" key="17">
    <source>
        <dbReference type="PROSITE-ProRule" id="PRU00182"/>
    </source>
</evidence>
<keyword evidence="11" id="KW-0560">Oxidoreductase</keyword>
<evidence type="ECO:0000256" key="2">
    <source>
        <dbReference type="ARBA" id="ARBA00004604"/>
    </source>
</evidence>
<comment type="caution">
    <text evidence="20">The sequence shown here is derived from an EMBL/GenBank/DDBJ whole genome shotgun (WGS) entry which is preliminary data.</text>
</comment>
<sequence length="607" mass="68668">MVRKLKYHEQKLLKKVDFISWEVDNNLHEVKVLKKYHIQKREDYTKYNKLARNIRELARKIKEVDQKHSFRTQASAQLLEKLYLMGLIATRWDLSLAEKVTASCFCRRRLPVVMVRNKMSESIKGAVKLIEQGHVRIGPELVTDPALLVTRSLEDFVTWVDNSKIRKHVLEYNGLVSSGPAGFYAAQHLVKSLKPAEIDIYEQLPVPFGLVRFGVAPDHPEVKNVINTFTKTAENPSVRFIGNVKLGHNISLKQLKEAYNVVLMTYGAEQNRRLNIPGEDLTNVLPARRIVGWYNGVPEDVNLNIDLSGPSVAIFGQGNVAIDVARILLTPVDILKTTDITQHALEALSASKIREVHLIGRRGPLQAAFTIKELREMLKLQNCKTCWNSNDFQGVPEVVPNLARPRKRITELMLKSLSENHTDDKISKIFKPTFFKSPLEIVGSNNSVQSVSLGINELKDEKAVLTDGRENLDCSLVVTSIGYKSIQVDPDIPFDNDKGVVKNKFGKIEDALYSTGWLATGPTGVILTTMNNAFTTADMICQDLKKVNVDVKPGFEIIKEDLKNRNIQMVMWKDWLKIDEYEQNEGKKLGKPREKLLAIKKMLEIAA</sequence>
<dbReference type="PANTHER" id="PTHR48467:SF1">
    <property type="entry name" value="GLUTAMATE SYNTHASE 1 [NADH], CHLOROPLASTIC-LIKE"/>
    <property type="match status" value="1"/>
</dbReference>
<dbReference type="Proteomes" id="UP000801492">
    <property type="component" value="Unassembled WGS sequence"/>
</dbReference>
<evidence type="ECO:0000313" key="21">
    <source>
        <dbReference type="Proteomes" id="UP000801492"/>
    </source>
</evidence>
<dbReference type="InterPro" id="IPR002942">
    <property type="entry name" value="S4_RNA-bd"/>
</dbReference>
<dbReference type="CDD" id="cd00165">
    <property type="entry name" value="S4"/>
    <property type="match status" value="1"/>
</dbReference>
<dbReference type="InterPro" id="IPR055275">
    <property type="entry name" value="Ferredox_Rdtase"/>
</dbReference>
<feature type="domain" description="RNA-binding S4" evidence="18">
    <location>
        <begin position="108"/>
        <end position="175"/>
    </location>
</feature>
<evidence type="ECO:0000256" key="11">
    <source>
        <dbReference type="ARBA" id="ARBA00023002"/>
    </source>
</evidence>
<dbReference type="GO" id="GO:0016491">
    <property type="term" value="F:oxidoreductase activity"/>
    <property type="evidence" value="ECO:0007669"/>
    <property type="project" value="UniProtKB-KW"/>
</dbReference>
<dbReference type="EMBL" id="VTPC01001129">
    <property type="protein sequence ID" value="KAF2902982.1"/>
    <property type="molecule type" value="Genomic_DNA"/>
</dbReference>
<evidence type="ECO:0000256" key="12">
    <source>
        <dbReference type="ARBA" id="ARBA00023242"/>
    </source>
</evidence>
<dbReference type="SMART" id="SM00363">
    <property type="entry name" value="S4"/>
    <property type="match status" value="1"/>
</dbReference>
<evidence type="ECO:0000256" key="6">
    <source>
        <dbReference type="ARBA" id="ARBA00022630"/>
    </source>
</evidence>
<dbReference type="SUPFAM" id="SSF51971">
    <property type="entry name" value="Nucleotide-binding domain"/>
    <property type="match status" value="1"/>
</dbReference>
<keyword evidence="8" id="KW-0521">NADP</keyword>
<name>A0A8K0GIJ8_IGNLU</name>
<keyword evidence="13" id="KW-0687">Ribonucleoprotein</keyword>
<organism evidence="20 21">
    <name type="scientific">Ignelater luminosus</name>
    <name type="common">Cucubano</name>
    <name type="synonym">Pyrophorus luminosus</name>
    <dbReference type="NCBI Taxonomy" id="2038154"/>
    <lineage>
        <taxon>Eukaryota</taxon>
        <taxon>Metazoa</taxon>
        <taxon>Ecdysozoa</taxon>
        <taxon>Arthropoda</taxon>
        <taxon>Hexapoda</taxon>
        <taxon>Insecta</taxon>
        <taxon>Pterygota</taxon>
        <taxon>Neoptera</taxon>
        <taxon>Endopterygota</taxon>
        <taxon>Coleoptera</taxon>
        <taxon>Polyphaga</taxon>
        <taxon>Elateriformia</taxon>
        <taxon>Elateroidea</taxon>
        <taxon>Elateridae</taxon>
        <taxon>Agrypninae</taxon>
        <taxon>Pyrophorini</taxon>
        <taxon>Ignelater</taxon>
    </lineage>
</organism>
<dbReference type="Gene3D" id="3.50.50.60">
    <property type="entry name" value="FAD/NAD(P)-binding domain"/>
    <property type="match status" value="1"/>
</dbReference>
<dbReference type="GO" id="GO:0042254">
    <property type="term" value="P:ribosome biogenesis"/>
    <property type="evidence" value="ECO:0007669"/>
    <property type="project" value="UniProtKB-KW"/>
</dbReference>
<dbReference type="OrthoDB" id="333024at2759"/>
<reference evidence="20" key="1">
    <citation type="submission" date="2019-08" db="EMBL/GenBank/DDBJ databases">
        <title>The genome of the North American firefly Photinus pyralis.</title>
        <authorList>
            <consortium name="Photinus pyralis genome working group"/>
            <person name="Fallon T.R."/>
            <person name="Sander Lower S.E."/>
            <person name="Weng J.-K."/>
        </authorList>
    </citation>
    <scope>NUCLEOTIDE SEQUENCE</scope>
    <source>
        <strain evidence="20">TRF0915ILg1</strain>
        <tissue evidence="20">Whole body</tissue>
    </source>
</reference>
<keyword evidence="21" id="KW-1185">Reference proteome</keyword>
<dbReference type="InterPro" id="IPR001912">
    <property type="entry name" value="Ribosomal_uS4_N"/>
</dbReference>
<dbReference type="SUPFAM" id="SSF51905">
    <property type="entry name" value="FAD/NAD(P)-binding domain"/>
    <property type="match status" value="2"/>
</dbReference>
<evidence type="ECO:0000256" key="8">
    <source>
        <dbReference type="ARBA" id="ARBA00022857"/>
    </source>
</evidence>
<dbReference type="GO" id="GO:0019843">
    <property type="term" value="F:rRNA binding"/>
    <property type="evidence" value="ECO:0007669"/>
    <property type="project" value="InterPro"/>
</dbReference>
<dbReference type="PROSITE" id="PS50889">
    <property type="entry name" value="S4"/>
    <property type="match status" value="1"/>
</dbReference>
<evidence type="ECO:0000256" key="16">
    <source>
        <dbReference type="ARBA" id="ARBA00072223"/>
    </source>
</evidence>
<evidence type="ECO:0000259" key="18">
    <source>
        <dbReference type="SMART" id="SM00363"/>
    </source>
</evidence>
<comment type="cofactor">
    <cofactor evidence="1">
        <name>FAD</name>
        <dbReference type="ChEBI" id="CHEBI:57692"/>
    </cofactor>
</comment>
<evidence type="ECO:0000256" key="4">
    <source>
        <dbReference type="ARBA" id="ARBA00022448"/>
    </source>
</evidence>
<dbReference type="InterPro" id="IPR036188">
    <property type="entry name" value="FAD/NAD-bd_sf"/>
</dbReference>
<gene>
    <name evidence="20" type="ORF">ILUMI_03209</name>
</gene>
<evidence type="ECO:0000256" key="3">
    <source>
        <dbReference type="ARBA" id="ARBA00007465"/>
    </source>
</evidence>
<evidence type="ECO:0000256" key="13">
    <source>
        <dbReference type="ARBA" id="ARBA00023274"/>
    </source>
</evidence>
<comment type="similarity">
    <text evidence="3">Belongs to the universal ribosomal protein uS4 family.</text>
</comment>
<keyword evidence="7" id="KW-0274">FAD</keyword>
<dbReference type="PRINTS" id="PR00419">
    <property type="entry name" value="ADXRDTASE"/>
</dbReference>
<keyword evidence="9 17" id="KW-0694">RNA-binding</keyword>
<dbReference type="PANTHER" id="PTHR48467">
    <property type="entry name" value="GLUTAMATE SYNTHASE 1 [NADH], CHLOROPLASTIC-LIKE"/>
    <property type="match status" value="1"/>
</dbReference>
<keyword evidence="5" id="KW-0690">Ribosome biogenesis</keyword>
<dbReference type="SMART" id="SM01390">
    <property type="entry name" value="Ribosomal_S4"/>
    <property type="match status" value="1"/>
</dbReference>
<dbReference type="FunFam" id="3.50.50.60:FF:000229">
    <property type="entry name" value="NADPH:adrenodoxin oxidoreductase, mitochondrial"/>
    <property type="match status" value="1"/>
</dbReference>
<accession>A0A8K0GIJ8</accession>
<keyword evidence="4" id="KW-0813">Transport</keyword>
<evidence type="ECO:0000259" key="19">
    <source>
        <dbReference type="SMART" id="SM01390"/>
    </source>
</evidence>
<evidence type="ECO:0000256" key="14">
    <source>
        <dbReference type="ARBA" id="ARBA00030202"/>
    </source>
</evidence>
<feature type="domain" description="Small ribosomal subunit protein uS4 N-terminal" evidence="19">
    <location>
        <begin position="4"/>
        <end position="107"/>
    </location>
</feature>
<dbReference type="Pfam" id="PF00163">
    <property type="entry name" value="Ribosomal_S4"/>
    <property type="match status" value="1"/>
</dbReference>
<evidence type="ECO:0000256" key="5">
    <source>
        <dbReference type="ARBA" id="ARBA00022517"/>
    </source>
</evidence>
<proteinExistence type="inferred from homology"/>
<evidence type="ECO:0000256" key="7">
    <source>
        <dbReference type="ARBA" id="ARBA00022827"/>
    </source>
</evidence>